<dbReference type="Proteomes" id="UP001500523">
    <property type="component" value="Unassembled WGS sequence"/>
</dbReference>
<evidence type="ECO:0000313" key="1">
    <source>
        <dbReference type="EMBL" id="GAA3702206.1"/>
    </source>
</evidence>
<comment type="caution">
    <text evidence="1">The sequence shown here is derived from an EMBL/GenBank/DDBJ whole genome shotgun (WGS) entry which is preliminary data.</text>
</comment>
<keyword evidence="2" id="KW-1185">Reference proteome</keyword>
<gene>
    <name evidence="1" type="ORF">GCM10022268_09990</name>
</gene>
<organism evidence="1 2">
    <name type="scientific">Sphingomonas cynarae</name>
    <dbReference type="NCBI Taxonomy" id="930197"/>
    <lineage>
        <taxon>Bacteria</taxon>
        <taxon>Pseudomonadati</taxon>
        <taxon>Pseudomonadota</taxon>
        <taxon>Alphaproteobacteria</taxon>
        <taxon>Sphingomonadales</taxon>
        <taxon>Sphingomonadaceae</taxon>
        <taxon>Sphingomonas</taxon>
    </lineage>
</organism>
<proteinExistence type="predicted"/>
<accession>A0ABP7D8L5</accession>
<evidence type="ECO:0000313" key="2">
    <source>
        <dbReference type="Proteomes" id="UP001500523"/>
    </source>
</evidence>
<dbReference type="EMBL" id="BAABBF010000002">
    <property type="protein sequence ID" value="GAA3702206.1"/>
    <property type="molecule type" value="Genomic_DNA"/>
</dbReference>
<sequence length="86" mass="9742">MTNEQEQIARDQWQTSLYEASYRYSVALKELHQTNPWPDHPALTSAIDTLATELWDRSFRASDISAAFERAIAGLPAYTAGDDIRP</sequence>
<dbReference type="RefSeq" id="WP_344692284.1">
    <property type="nucleotide sequence ID" value="NZ_BAABBF010000002.1"/>
</dbReference>
<reference evidence="2" key="1">
    <citation type="journal article" date="2019" name="Int. J. Syst. Evol. Microbiol.">
        <title>The Global Catalogue of Microorganisms (GCM) 10K type strain sequencing project: providing services to taxonomists for standard genome sequencing and annotation.</title>
        <authorList>
            <consortium name="The Broad Institute Genomics Platform"/>
            <consortium name="The Broad Institute Genome Sequencing Center for Infectious Disease"/>
            <person name="Wu L."/>
            <person name="Ma J."/>
        </authorList>
    </citation>
    <scope>NUCLEOTIDE SEQUENCE [LARGE SCALE GENOMIC DNA]</scope>
    <source>
        <strain evidence="2">JCM 17498</strain>
    </source>
</reference>
<protein>
    <submittedName>
        <fullName evidence="1">Uncharacterized protein</fullName>
    </submittedName>
</protein>
<name>A0ABP7D8L5_9SPHN</name>